<accession>S8CYG3</accession>
<feature type="region of interest" description="Disordered" evidence="1">
    <location>
        <begin position="269"/>
        <end position="355"/>
    </location>
</feature>
<comment type="caution">
    <text evidence="2">The sequence shown here is derived from an EMBL/GenBank/DDBJ whole genome shotgun (WGS) entry which is preliminary data.</text>
</comment>
<sequence>MERYDREAVDTFMSITGVSESIAVRKLEEHGGNLNEAVNAHFSDGDMHRLVFFHPSWIKLTTPYDFMDIDDPVPRPTLPSLPFTQDVNPFSIFDSNIRSLFGSSGRGTWTPFVTHPREVREIPIEIKNGDAGSGQSGSAYRIEDVTELQEHGPEVHGPVIVDDGDDDRNIEHVAGRATGVSSRNPGPSAPTAVDVPDYSDDIEEEMIRAAIEASKQDVAMSNECLLQRVEDPVFHPKLSGPEDAQLAHAVSLSLQTAEQEKAIRELEGTVDEVGKLPNGRLDSGSTSFVDEAEDIDDVPLVRQGGRHLSRRSSSARSIEEADDDSPPSSPRQPYNDRPPLQYRGSSFPGDEWGGIISSEEHDEAVMLEAAMFGGIPEARGFQHAIQNGSGSLIGPPYARREAPHPPSPSLTAQRLLREQQ</sequence>
<feature type="non-terminal residue" evidence="2">
    <location>
        <position position="420"/>
    </location>
</feature>
<dbReference type="GO" id="GO:0043130">
    <property type="term" value="F:ubiquitin binding"/>
    <property type="evidence" value="ECO:0007669"/>
    <property type="project" value="TreeGrafter"/>
</dbReference>
<proteinExistence type="predicted"/>
<dbReference type="SMART" id="SM00726">
    <property type="entry name" value="UIM"/>
    <property type="match status" value="2"/>
</dbReference>
<feature type="region of interest" description="Disordered" evidence="1">
    <location>
        <begin position="386"/>
        <end position="420"/>
    </location>
</feature>
<dbReference type="CDD" id="cd14351">
    <property type="entry name" value="UBA_Ubx1_like"/>
    <property type="match status" value="1"/>
</dbReference>
<name>S8CYG3_9LAMI</name>
<evidence type="ECO:0000256" key="1">
    <source>
        <dbReference type="SAM" id="MobiDB-lite"/>
    </source>
</evidence>
<dbReference type="InterPro" id="IPR050730">
    <property type="entry name" value="UBX_domain-protein"/>
</dbReference>
<organism evidence="2 3">
    <name type="scientific">Genlisea aurea</name>
    <dbReference type="NCBI Taxonomy" id="192259"/>
    <lineage>
        <taxon>Eukaryota</taxon>
        <taxon>Viridiplantae</taxon>
        <taxon>Streptophyta</taxon>
        <taxon>Embryophyta</taxon>
        <taxon>Tracheophyta</taxon>
        <taxon>Spermatophyta</taxon>
        <taxon>Magnoliopsida</taxon>
        <taxon>eudicotyledons</taxon>
        <taxon>Gunneridae</taxon>
        <taxon>Pentapetalae</taxon>
        <taxon>asterids</taxon>
        <taxon>lamiids</taxon>
        <taxon>Lamiales</taxon>
        <taxon>Lentibulariaceae</taxon>
        <taxon>Genlisea</taxon>
    </lineage>
</organism>
<dbReference type="Pfam" id="PF14555">
    <property type="entry name" value="UBA_4"/>
    <property type="match status" value="1"/>
</dbReference>
<dbReference type="PANTHER" id="PTHR23322">
    <property type="entry name" value="FAS-ASSOCIATED PROTEIN"/>
    <property type="match status" value="1"/>
</dbReference>
<keyword evidence="3" id="KW-1185">Reference proteome</keyword>
<dbReference type="InterPro" id="IPR009060">
    <property type="entry name" value="UBA-like_sf"/>
</dbReference>
<evidence type="ECO:0008006" key="4">
    <source>
        <dbReference type="Google" id="ProtNLM"/>
    </source>
</evidence>
<protein>
    <recommendedName>
        <fullName evidence="4">UBA domain-containing protein</fullName>
    </recommendedName>
</protein>
<reference evidence="2 3" key="1">
    <citation type="journal article" date="2013" name="BMC Genomics">
        <title>The miniature genome of a carnivorous plant Genlisea aurea contains a low number of genes and short non-coding sequences.</title>
        <authorList>
            <person name="Leushkin E.V."/>
            <person name="Sutormin R.A."/>
            <person name="Nabieva E.R."/>
            <person name="Penin A.A."/>
            <person name="Kondrashov A.S."/>
            <person name="Logacheva M.D."/>
        </authorList>
    </citation>
    <scope>NUCLEOTIDE SEQUENCE [LARGE SCALE GENOMIC DNA]</scope>
</reference>
<dbReference type="AlphaFoldDB" id="S8CYG3"/>
<evidence type="ECO:0000313" key="3">
    <source>
        <dbReference type="Proteomes" id="UP000015453"/>
    </source>
</evidence>
<dbReference type="InterPro" id="IPR003903">
    <property type="entry name" value="UIM_dom"/>
</dbReference>
<dbReference type="SUPFAM" id="SSF46934">
    <property type="entry name" value="UBA-like"/>
    <property type="match status" value="1"/>
</dbReference>
<dbReference type="OrthoDB" id="1920064at2759"/>
<dbReference type="Gene3D" id="1.10.8.10">
    <property type="entry name" value="DNA helicase RuvA subunit, C-terminal domain"/>
    <property type="match status" value="1"/>
</dbReference>
<dbReference type="EMBL" id="AUSU01001002">
    <property type="protein sequence ID" value="EPS72030.1"/>
    <property type="molecule type" value="Genomic_DNA"/>
</dbReference>
<gene>
    <name evidence="2" type="ORF">M569_02733</name>
</gene>
<evidence type="ECO:0000313" key="2">
    <source>
        <dbReference type="EMBL" id="EPS72030.1"/>
    </source>
</evidence>
<dbReference type="Proteomes" id="UP000015453">
    <property type="component" value="Unassembled WGS sequence"/>
</dbReference>
<dbReference type="PANTHER" id="PTHR23322:SF93">
    <property type="entry name" value="UBX DOMAIN-CONTAINING PROTEIN 8"/>
    <property type="match status" value="1"/>
</dbReference>